<protein>
    <submittedName>
        <fullName evidence="1">Uncharacterized protein</fullName>
    </submittedName>
</protein>
<dbReference type="EMBL" id="PVBT01000002">
    <property type="protein sequence ID" value="PRD55192.1"/>
    <property type="molecule type" value="Genomic_DNA"/>
</dbReference>
<reference evidence="1 2" key="1">
    <citation type="submission" date="2018-02" db="EMBL/GenBank/DDBJ databases">
        <title>The draft genome of Phyllobacterium myrsinacearum DSM5892.</title>
        <authorList>
            <person name="Li L."/>
            <person name="Liu L."/>
            <person name="Zhang X."/>
            <person name="Wang T."/>
        </authorList>
    </citation>
    <scope>NUCLEOTIDE SEQUENCE [LARGE SCALE GENOMIC DNA]</scope>
    <source>
        <strain evidence="1 2">DSM 5892</strain>
    </source>
</reference>
<dbReference type="OrthoDB" id="8300221at2"/>
<name>A0A2S9JQ36_9HYPH</name>
<evidence type="ECO:0000313" key="2">
    <source>
        <dbReference type="Proteomes" id="UP000238563"/>
    </source>
</evidence>
<gene>
    <name evidence="1" type="ORF">C5750_08420</name>
</gene>
<evidence type="ECO:0000313" key="1">
    <source>
        <dbReference type="EMBL" id="PRD55192.1"/>
    </source>
</evidence>
<proteinExistence type="predicted"/>
<accession>A0A2S9JQ36</accession>
<organism evidence="1 2">
    <name type="scientific">Phyllobacterium myrsinacearum</name>
    <dbReference type="NCBI Taxonomy" id="28101"/>
    <lineage>
        <taxon>Bacteria</taxon>
        <taxon>Pseudomonadati</taxon>
        <taxon>Pseudomonadota</taxon>
        <taxon>Alphaproteobacteria</taxon>
        <taxon>Hyphomicrobiales</taxon>
        <taxon>Phyllobacteriaceae</taxon>
        <taxon>Phyllobacterium</taxon>
    </lineage>
</organism>
<dbReference type="Proteomes" id="UP000238563">
    <property type="component" value="Unassembled WGS sequence"/>
</dbReference>
<sequence length="326" mass="36097">MTIAELHKIPLQALPKDVFSLPADAFVDAWAAAFNLAETDLSADERHDLAQAIRNGTNRMKVIDALRSAAPETTGKIGDFSAQVIRRPADQFALIESFARFAPDSDVAFLRYSFSKILGREPSDKERLAFEFDLRRGTTTREEVIKMIVGIARRDGRVSLWDTLAETGEAQAMQDDSSAARTMPAGLSYDLNGQETLIFVREVPGSGWMIGPDLLRQPVNVVDNGWKVSSGWLLVGPKRGFQAGPWRIQIDLVQELNAKLAIQLVANSGLDILQEVTIAGSFTGNLSTEIRAEHRFVELRVKVIDTGSETSWVRLRDISMVREVQS</sequence>
<dbReference type="RefSeq" id="WP_105733420.1">
    <property type="nucleotide sequence ID" value="NZ_PVBT01000002.1"/>
</dbReference>
<dbReference type="AlphaFoldDB" id="A0A2S9JQ36"/>
<keyword evidence="2" id="KW-1185">Reference proteome</keyword>
<comment type="caution">
    <text evidence="1">The sequence shown here is derived from an EMBL/GenBank/DDBJ whole genome shotgun (WGS) entry which is preliminary data.</text>
</comment>